<comment type="similarity">
    <text evidence="3">Belongs to the cytochrome P450 family.</text>
</comment>
<evidence type="ECO:0000256" key="3">
    <source>
        <dbReference type="ARBA" id="ARBA00010617"/>
    </source>
</evidence>
<evidence type="ECO:0000313" key="10">
    <source>
        <dbReference type="Proteomes" id="UP000217199"/>
    </source>
</evidence>
<sequence length="559" mass="63422">MAKISYILASILGFLSHYAYRRKEPTVARFIFSLAHITLFLLAQILLSDYHDDLTDLMSEMFKSLIVYHIFLCTSIGVYRASPWHPLAKFDGPRMACLSKMWTVRLLLKGDRYSTYSRLHTQYGAWVRTGPNELSVNLTGAILPIYSTLSRSSFYRGIPAKVETLITMVGRKEHTARKRPWIKALSGENLHTYFPVANKRTAQFIEAISHHSSKQGPIDIGKWISLLLMDMIGEMSFTDGFEMVKEGRDVEGWIATLELGAKVVGVLGQIPWFRDIIELIPQKGPIEKFHEFTYQKVQQARDQPDTPNAKKILSLIIHKTSLTDGEATADASLLIASSVETTTQALVTLIRQVYSRPDILSRIRNEICDVFGSDWDLQDLDLVKLNRLDYLGACIKEALRIRPPAPSGPPRTTGDNHVVIQGVTLPPNTTLHVPTWTLHHDPSNFKDPDSFIPERWLTLANGDGDIIPHNQHAYIPFSSGFGVCPGKHLALQNIKVISIYIFHRLNINLSKYTSLEKFDSSYRECGLWLHEPLLNYLFIPFYIGQKLACIERKMAYSHL</sequence>
<comment type="cofactor">
    <cofactor evidence="1">
        <name>heme</name>
        <dbReference type="ChEBI" id="CHEBI:30413"/>
    </cofactor>
</comment>
<dbReference type="InterPro" id="IPR036396">
    <property type="entry name" value="Cyt_P450_sf"/>
</dbReference>
<dbReference type="EMBL" id="NBII01000002">
    <property type="protein sequence ID" value="PAV22824.1"/>
    <property type="molecule type" value="Genomic_DNA"/>
</dbReference>
<evidence type="ECO:0000256" key="4">
    <source>
        <dbReference type="ARBA" id="ARBA00022723"/>
    </source>
</evidence>
<keyword evidence="6" id="KW-0408">Iron</keyword>
<dbReference type="PANTHER" id="PTHR24305:SF187">
    <property type="entry name" value="P450, PUTATIVE (EUROFUNG)-RELATED"/>
    <property type="match status" value="1"/>
</dbReference>
<protein>
    <submittedName>
        <fullName evidence="9">Cytochrome P450</fullName>
    </submittedName>
</protein>
<dbReference type="SUPFAM" id="SSF48264">
    <property type="entry name" value="Cytochrome P450"/>
    <property type="match status" value="1"/>
</dbReference>
<evidence type="ECO:0000256" key="8">
    <source>
        <dbReference type="SAM" id="Phobius"/>
    </source>
</evidence>
<dbReference type="InParanoid" id="A0A286UTF2"/>
<feature type="transmembrane region" description="Helical" evidence="8">
    <location>
        <begin position="31"/>
        <end position="50"/>
    </location>
</feature>
<dbReference type="InterPro" id="IPR050121">
    <property type="entry name" value="Cytochrome_P450_monoxygenase"/>
</dbReference>
<comment type="caution">
    <text evidence="9">The sequence shown here is derived from an EMBL/GenBank/DDBJ whole genome shotgun (WGS) entry which is preliminary data.</text>
</comment>
<comment type="pathway">
    <text evidence="2">Secondary metabolite biosynthesis.</text>
</comment>
<dbReference type="GO" id="GO:0005506">
    <property type="term" value="F:iron ion binding"/>
    <property type="evidence" value="ECO:0007669"/>
    <property type="project" value="InterPro"/>
</dbReference>
<dbReference type="STRING" id="2282107.A0A286UTF2"/>
<dbReference type="PRINTS" id="PR00385">
    <property type="entry name" value="P450"/>
</dbReference>
<evidence type="ECO:0000256" key="1">
    <source>
        <dbReference type="ARBA" id="ARBA00001971"/>
    </source>
</evidence>
<keyword evidence="5" id="KW-0560">Oxidoreductase</keyword>
<keyword evidence="8" id="KW-0812">Transmembrane</keyword>
<keyword evidence="4" id="KW-0479">Metal-binding</keyword>
<dbReference type="GO" id="GO:0020037">
    <property type="term" value="F:heme binding"/>
    <property type="evidence" value="ECO:0007669"/>
    <property type="project" value="InterPro"/>
</dbReference>
<gene>
    <name evidence="9" type="ORF">PNOK_0278100</name>
</gene>
<dbReference type="Gene3D" id="1.10.630.10">
    <property type="entry name" value="Cytochrome P450"/>
    <property type="match status" value="1"/>
</dbReference>
<evidence type="ECO:0000256" key="7">
    <source>
        <dbReference type="ARBA" id="ARBA00023033"/>
    </source>
</evidence>
<dbReference type="InterPro" id="IPR001128">
    <property type="entry name" value="Cyt_P450"/>
</dbReference>
<dbReference type="AlphaFoldDB" id="A0A286UTF2"/>
<keyword evidence="8" id="KW-0472">Membrane</keyword>
<dbReference type="OrthoDB" id="6692864at2759"/>
<dbReference type="GO" id="GO:0016705">
    <property type="term" value="F:oxidoreductase activity, acting on paired donors, with incorporation or reduction of molecular oxygen"/>
    <property type="evidence" value="ECO:0007669"/>
    <property type="project" value="InterPro"/>
</dbReference>
<keyword evidence="10" id="KW-1185">Reference proteome</keyword>
<keyword evidence="7" id="KW-0503">Monooxygenase</keyword>
<evidence type="ECO:0000256" key="2">
    <source>
        <dbReference type="ARBA" id="ARBA00005179"/>
    </source>
</evidence>
<evidence type="ECO:0000313" key="9">
    <source>
        <dbReference type="EMBL" id="PAV22824.1"/>
    </source>
</evidence>
<dbReference type="GO" id="GO:0004497">
    <property type="term" value="F:monooxygenase activity"/>
    <property type="evidence" value="ECO:0007669"/>
    <property type="project" value="UniProtKB-KW"/>
</dbReference>
<dbReference type="Pfam" id="PF00067">
    <property type="entry name" value="p450"/>
    <property type="match status" value="1"/>
</dbReference>
<evidence type="ECO:0000256" key="5">
    <source>
        <dbReference type="ARBA" id="ARBA00023002"/>
    </source>
</evidence>
<name>A0A286UTF2_9AGAM</name>
<accession>A0A286UTF2</accession>
<reference evidence="9 10" key="1">
    <citation type="journal article" date="2017" name="Mol. Ecol.">
        <title>Comparative and population genomic landscape of Phellinus noxius: A hypervariable fungus causing root rot in trees.</title>
        <authorList>
            <person name="Chung C.L."/>
            <person name="Lee T.J."/>
            <person name="Akiba M."/>
            <person name="Lee H.H."/>
            <person name="Kuo T.H."/>
            <person name="Liu D."/>
            <person name="Ke H.M."/>
            <person name="Yokoi T."/>
            <person name="Roa M.B."/>
            <person name="Lu M.J."/>
            <person name="Chang Y.Y."/>
            <person name="Ann P.J."/>
            <person name="Tsai J.N."/>
            <person name="Chen C.Y."/>
            <person name="Tzean S.S."/>
            <person name="Ota Y."/>
            <person name="Hattori T."/>
            <person name="Sahashi N."/>
            <person name="Liou R.F."/>
            <person name="Kikuchi T."/>
            <person name="Tsai I.J."/>
        </authorList>
    </citation>
    <scope>NUCLEOTIDE SEQUENCE [LARGE SCALE GENOMIC DNA]</scope>
    <source>
        <strain evidence="9 10">FFPRI411160</strain>
    </source>
</reference>
<organism evidence="9 10">
    <name type="scientific">Pyrrhoderma noxium</name>
    <dbReference type="NCBI Taxonomy" id="2282107"/>
    <lineage>
        <taxon>Eukaryota</taxon>
        <taxon>Fungi</taxon>
        <taxon>Dikarya</taxon>
        <taxon>Basidiomycota</taxon>
        <taxon>Agaricomycotina</taxon>
        <taxon>Agaricomycetes</taxon>
        <taxon>Hymenochaetales</taxon>
        <taxon>Hymenochaetaceae</taxon>
        <taxon>Pyrrhoderma</taxon>
    </lineage>
</organism>
<dbReference type="PANTHER" id="PTHR24305">
    <property type="entry name" value="CYTOCHROME P450"/>
    <property type="match status" value="1"/>
</dbReference>
<keyword evidence="8" id="KW-1133">Transmembrane helix</keyword>
<proteinExistence type="inferred from homology"/>
<dbReference type="Proteomes" id="UP000217199">
    <property type="component" value="Unassembled WGS sequence"/>
</dbReference>
<evidence type="ECO:0000256" key="6">
    <source>
        <dbReference type="ARBA" id="ARBA00023004"/>
    </source>
</evidence>